<dbReference type="EMBL" id="GHJT01008488">
    <property type="protein sequence ID" value="MOY42459.1"/>
    <property type="molecule type" value="Transcribed_RNA"/>
</dbReference>
<dbReference type="VEuPathDB" id="VectorBase:ISCP_007448"/>
<accession>A0A4D5RZG9</accession>
<reference evidence="1" key="1">
    <citation type="submission" date="2019-04" db="EMBL/GenBank/DDBJ databases">
        <title>An insight into the mialome of Ixodes scapularis.</title>
        <authorList>
            <person name="Ribeiro J.M."/>
            <person name="Mather T.N."/>
            <person name="Karim S."/>
        </authorList>
    </citation>
    <scope>NUCLEOTIDE SEQUENCE</scope>
</reference>
<dbReference type="Pfam" id="PF00702">
    <property type="entry name" value="Hydrolase"/>
    <property type="match status" value="1"/>
</dbReference>
<evidence type="ECO:0000313" key="1">
    <source>
        <dbReference type="EMBL" id="MOY42459.1"/>
    </source>
</evidence>
<name>A0A4D5RZG9_IXOSC</name>
<dbReference type="PRINTS" id="PR00413">
    <property type="entry name" value="HADHALOGNASE"/>
</dbReference>
<dbReference type="NCBIfam" id="TIGR01549">
    <property type="entry name" value="HAD-SF-IA-v1"/>
    <property type="match status" value="1"/>
</dbReference>
<dbReference type="NCBIfam" id="TIGR02252">
    <property type="entry name" value="DREG-2"/>
    <property type="match status" value="1"/>
</dbReference>
<organism evidence="1">
    <name type="scientific">Ixodes scapularis</name>
    <name type="common">Black-legged tick</name>
    <name type="synonym">Deer tick</name>
    <dbReference type="NCBI Taxonomy" id="6945"/>
    <lineage>
        <taxon>Eukaryota</taxon>
        <taxon>Metazoa</taxon>
        <taxon>Ecdysozoa</taxon>
        <taxon>Arthropoda</taxon>
        <taxon>Chelicerata</taxon>
        <taxon>Arachnida</taxon>
        <taxon>Acari</taxon>
        <taxon>Parasitiformes</taxon>
        <taxon>Ixodida</taxon>
        <taxon>Ixodoidea</taxon>
        <taxon>Ixodidae</taxon>
        <taxon>Ixodinae</taxon>
        <taxon>Ixodes</taxon>
    </lineage>
</organism>
<proteinExistence type="predicted"/>
<dbReference type="Gene3D" id="1.10.150.720">
    <property type="entry name" value="Haloacid dehalogenase-like hydrolase"/>
    <property type="match status" value="1"/>
</dbReference>
<dbReference type="AlphaFoldDB" id="A0A4D5RZG9"/>
<feature type="non-terminal residue" evidence="1">
    <location>
        <position position="259"/>
    </location>
</feature>
<dbReference type="PANTHER" id="PTHR46191:SF2">
    <property type="entry name" value="HALOACID DEHALOGENASE-LIKE HYDROLASE DOMAIN-CONTAINING PROTEIN 3"/>
    <property type="match status" value="1"/>
</dbReference>
<dbReference type="InterPro" id="IPR023214">
    <property type="entry name" value="HAD_sf"/>
</dbReference>
<dbReference type="InterPro" id="IPR011949">
    <property type="entry name" value="HAD-SF_hydro_IA_REG-2-like"/>
</dbReference>
<dbReference type="PANTHER" id="PTHR46191">
    <property type="match status" value="1"/>
</dbReference>
<dbReference type="InterPro" id="IPR044924">
    <property type="entry name" value="HAD-SF_hydro_IA_REG-2-like_cap"/>
</dbReference>
<dbReference type="SFLD" id="SFLDG01129">
    <property type="entry name" value="C1.5:_HAD__Beta-PGM__Phosphata"/>
    <property type="match status" value="1"/>
</dbReference>
<dbReference type="InterPro" id="IPR051828">
    <property type="entry name" value="HAD-like_hydrolase_domain"/>
</dbReference>
<dbReference type="SUPFAM" id="SSF56784">
    <property type="entry name" value="HAD-like"/>
    <property type="match status" value="1"/>
</dbReference>
<sequence>MVSRFKLITFDATNTLLRFRESVGQAYSGVAHMYGVSSDPKRLNASFRTEWKKMIAEHPNFGCSSGLTSQQWWSELVRRTFLLSGCNAADSLMTVIASHLYESYKTSNCWTPNNGSADVLENLKISGHKLGVISNTDERLDCILTQLKLRHYFDFVIASSVVKVEKPSKDIFSLALLCASSERPVKPEDALHVGDSVELDYLASKAAGWSALLLVNHDADAKKVAAKNAVEPSHVIYRLSDVVKKAFEVESYQATEFQK</sequence>
<dbReference type="OrthoDB" id="444127at2759"/>
<dbReference type="SFLD" id="SFLDS00003">
    <property type="entry name" value="Haloacid_Dehalogenase"/>
    <property type="match status" value="1"/>
</dbReference>
<dbReference type="Gene3D" id="3.40.50.1000">
    <property type="entry name" value="HAD superfamily/HAD-like"/>
    <property type="match status" value="1"/>
</dbReference>
<dbReference type="InterPro" id="IPR006439">
    <property type="entry name" value="HAD-SF_hydro_IA"/>
</dbReference>
<protein>
    <submittedName>
        <fullName evidence="1">Putative reg-2-like protein</fullName>
    </submittedName>
</protein>
<dbReference type="InterPro" id="IPR036412">
    <property type="entry name" value="HAD-like_sf"/>
</dbReference>